<dbReference type="Proteomes" id="UP000297716">
    <property type="component" value="Unassembled WGS sequence"/>
</dbReference>
<name>A0A4Z0Z254_9PEZI</name>
<keyword evidence="2" id="KW-1185">Reference proteome</keyword>
<evidence type="ECO:0000313" key="2">
    <source>
        <dbReference type="Proteomes" id="UP000297716"/>
    </source>
</evidence>
<proteinExistence type="predicted"/>
<reference evidence="1 2" key="1">
    <citation type="submission" date="2019-03" db="EMBL/GenBank/DDBJ databases">
        <title>Draft genome sequence of Xylaria hypoxylon DSM 108379, a ubiquitous saprotrophic-parasitic fungi on hardwood.</title>
        <authorList>
            <person name="Buettner E."/>
            <person name="Leonhardt S."/>
            <person name="Gebauer A.M."/>
            <person name="Liers C."/>
            <person name="Hofrichter M."/>
            <person name="Kellner H."/>
        </authorList>
    </citation>
    <scope>NUCLEOTIDE SEQUENCE [LARGE SCALE GENOMIC DNA]</scope>
    <source>
        <strain evidence="1 2">DSM 108379</strain>
    </source>
</reference>
<sequence>MIPPYAEPSTCLASTEHQLTWRTPKNSSVVPYSPKFTPRLQLPPRHSKLLCPQQGSNEDIYPVQPYDPSKPFQFTGPDTESSDTVQLQDGGILPPLNEVAESLKGQIKGHQFHISSLNQDMQVMEVNFNDLMSSYNVLSEHYNKLICKIADVDADCAEIRKRVMELVEENMVRGDDGWKKGNFLQEVASHPKYMGYRPLSRRVQRRIHNLYKQLDSVKYRLSEVYKS</sequence>
<comment type="caution">
    <text evidence="1">The sequence shown here is derived from an EMBL/GenBank/DDBJ whole genome shotgun (WGS) entry which is preliminary data.</text>
</comment>
<evidence type="ECO:0000313" key="1">
    <source>
        <dbReference type="EMBL" id="TGJ83676.1"/>
    </source>
</evidence>
<organism evidence="1 2">
    <name type="scientific">Xylaria hypoxylon</name>
    <dbReference type="NCBI Taxonomy" id="37992"/>
    <lineage>
        <taxon>Eukaryota</taxon>
        <taxon>Fungi</taxon>
        <taxon>Dikarya</taxon>
        <taxon>Ascomycota</taxon>
        <taxon>Pezizomycotina</taxon>
        <taxon>Sordariomycetes</taxon>
        <taxon>Xylariomycetidae</taxon>
        <taxon>Xylariales</taxon>
        <taxon>Xylariaceae</taxon>
        <taxon>Xylaria</taxon>
    </lineage>
</organism>
<gene>
    <name evidence="1" type="ORF">E0Z10_g5103</name>
</gene>
<dbReference type="EMBL" id="SKBN01000087">
    <property type="protein sequence ID" value="TGJ83676.1"/>
    <property type="molecule type" value="Genomic_DNA"/>
</dbReference>
<protein>
    <submittedName>
        <fullName evidence="1">Uncharacterized protein</fullName>
    </submittedName>
</protein>
<dbReference type="AlphaFoldDB" id="A0A4Z0Z254"/>
<accession>A0A4Z0Z254</accession>